<dbReference type="AlphaFoldDB" id="A0A6J2WGE4"/>
<dbReference type="CTD" id="143282"/>
<dbReference type="InParanoid" id="A0A6J2WGE4"/>
<evidence type="ECO:0000256" key="8">
    <source>
        <dbReference type="SAM" id="SignalP"/>
    </source>
</evidence>
<evidence type="ECO:0000313" key="10">
    <source>
        <dbReference type="RefSeq" id="XP_030643344.1"/>
    </source>
</evidence>
<dbReference type="GO" id="GO:0019838">
    <property type="term" value="F:growth factor binding"/>
    <property type="evidence" value="ECO:0007669"/>
    <property type="project" value="UniProtKB-KW"/>
</dbReference>
<dbReference type="PANTHER" id="PTHR15258:SF3">
    <property type="entry name" value="FIBROBLAST GROWTH FACTOR-BINDING PROTEIN 3"/>
    <property type="match status" value="1"/>
</dbReference>
<keyword evidence="6" id="KW-0340">Growth factor binding</keyword>
<proteinExistence type="inferred from homology"/>
<evidence type="ECO:0000256" key="4">
    <source>
        <dbReference type="ARBA" id="ARBA00022729"/>
    </source>
</evidence>
<evidence type="ECO:0000256" key="7">
    <source>
        <dbReference type="SAM" id="MobiDB-lite"/>
    </source>
</evidence>
<gene>
    <name evidence="10" type="primary">fgfbp3</name>
</gene>
<dbReference type="Pfam" id="PF06473">
    <property type="entry name" value="FGF-BP1"/>
    <property type="match status" value="1"/>
</dbReference>
<dbReference type="GeneID" id="115823434"/>
<feature type="region of interest" description="Disordered" evidence="7">
    <location>
        <begin position="146"/>
        <end position="206"/>
    </location>
</feature>
<keyword evidence="5" id="KW-1015">Disulfide bond</keyword>
<dbReference type="Proteomes" id="UP000504632">
    <property type="component" value="Chromosome 10"/>
</dbReference>
<dbReference type="PANTHER" id="PTHR15258">
    <property type="entry name" value="FGF BINDING PROTEIN-RELATED"/>
    <property type="match status" value="1"/>
</dbReference>
<evidence type="ECO:0000256" key="1">
    <source>
        <dbReference type="ARBA" id="ARBA00004613"/>
    </source>
</evidence>
<name>A0A6J2WGE4_CHACN</name>
<accession>A0A6J2WGE4</accession>
<reference evidence="10" key="1">
    <citation type="submission" date="2025-08" db="UniProtKB">
        <authorList>
            <consortium name="RefSeq"/>
        </authorList>
    </citation>
    <scope>IDENTIFICATION</scope>
</reference>
<feature type="signal peptide" evidence="8">
    <location>
        <begin position="1"/>
        <end position="27"/>
    </location>
</feature>
<comment type="subcellular location">
    <subcellularLocation>
        <location evidence="1">Secreted</location>
    </subcellularLocation>
</comment>
<dbReference type="InterPro" id="IPR010510">
    <property type="entry name" value="FGF1-bd"/>
</dbReference>
<feature type="compositionally biased region" description="Polar residues" evidence="7">
    <location>
        <begin position="41"/>
        <end position="50"/>
    </location>
</feature>
<feature type="region of interest" description="Disordered" evidence="7">
    <location>
        <begin position="29"/>
        <end position="52"/>
    </location>
</feature>
<dbReference type="RefSeq" id="XP_030643344.1">
    <property type="nucleotide sequence ID" value="XM_030787484.1"/>
</dbReference>
<evidence type="ECO:0000256" key="5">
    <source>
        <dbReference type="ARBA" id="ARBA00023157"/>
    </source>
</evidence>
<organism evidence="9 10">
    <name type="scientific">Chanos chanos</name>
    <name type="common">Milkfish</name>
    <name type="synonym">Mugil chanos</name>
    <dbReference type="NCBI Taxonomy" id="29144"/>
    <lineage>
        <taxon>Eukaryota</taxon>
        <taxon>Metazoa</taxon>
        <taxon>Chordata</taxon>
        <taxon>Craniata</taxon>
        <taxon>Vertebrata</taxon>
        <taxon>Euteleostomi</taxon>
        <taxon>Actinopterygii</taxon>
        <taxon>Neopterygii</taxon>
        <taxon>Teleostei</taxon>
        <taxon>Ostariophysi</taxon>
        <taxon>Gonorynchiformes</taxon>
        <taxon>Chanidae</taxon>
        <taxon>Chanos</taxon>
    </lineage>
</organism>
<comment type="similarity">
    <text evidence="2">Belongs to the fibroblast growth factor-binding protein family.</text>
</comment>
<keyword evidence="4 8" id="KW-0732">Signal</keyword>
<feature type="chain" id="PRO_5026730718" evidence="8">
    <location>
        <begin position="28"/>
        <end position="231"/>
    </location>
</feature>
<evidence type="ECO:0000256" key="2">
    <source>
        <dbReference type="ARBA" id="ARBA00008326"/>
    </source>
</evidence>
<evidence type="ECO:0000256" key="3">
    <source>
        <dbReference type="ARBA" id="ARBA00022525"/>
    </source>
</evidence>
<dbReference type="OrthoDB" id="8803710at2759"/>
<keyword evidence="3" id="KW-0964">Secreted</keyword>
<evidence type="ECO:0000313" key="9">
    <source>
        <dbReference type="Proteomes" id="UP000504632"/>
    </source>
</evidence>
<dbReference type="GO" id="GO:0005576">
    <property type="term" value="C:extracellular region"/>
    <property type="evidence" value="ECO:0007669"/>
    <property type="project" value="UniProtKB-SubCell"/>
</dbReference>
<keyword evidence="9" id="KW-1185">Reference proteome</keyword>
<feature type="compositionally biased region" description="Basic and acidic residues" evidence="7">
    <location>
        <begin position="158"/>
        <end position="199"/>
    </location>
</feature>
<protein>
    <submittedName>
        <fullName evidence="10">Fibroblast growth factor-binding protein 1</fullName>
    </submittedName>
</protein>
<sequence length="231" mass="25772">MWPLRTTLFIFPLFLFFILLSPQEAQAKKKSKQKGDDDSPAGTSLGSGELTTKEGHRCTWETLEGGANVILQVSCSTAGEGLGQTYECRFAGKPEQCSAYNSKSSQYWKQVVGKLKKRGNACEGERVLKTRLCKKAPAESHMKLTERTGEETTTGLSERMKEEKKKKETAAPTMNDKEMEEAKKEGKETAPVPEARDGEVNDGFSDMEPAENYCGEGWHSICRFFVRFFDG</sequence>
<dbReference type="GO" id="GO:0007267">
    <property type="term" value="P:cell-cell signaling"/>
    <property type="evidence" value="ECO:0007669"/>
    <property type="project" value="TreeGrafter"/>
</dbReference>
<evidence type="ECO:0000256" key="6">
    <source>
        <dbReference type="ARBA" id="ARBA00023183"/>
    </source>
</evidence>